<reference evidence="1" key="2">
    <citation type="submission" date="2021-04" db="EMBL/GenBank/DDBJ databases">
        <authorList>
            <person name="Gilroy R."/>
        </authorList>
    </citation>
    <scope>NUCLEOTIDE SEQUENCE</scope>
    <source>
        <strain evidence="1">CHK188-16595</strain>
    </source>
</reference>
<dbReference type="GO" id="GO:0004557">
    <property type="term" value="F:alpha-galactosidase activity"/>
    <property type="evidence" value="ECO:0007669"/>
    <property type="project" value="UniProtKB-EC"/>
</dbReference>
<comment type="caution">
    <text evidence="1">The sequence shown here is derived from an EMBL/GenBank/DDBJ whole genome shotgun (WGS) entry which is preliminary data.</text>
</comment>
<dbReference type="SUPFAM" id="SSF51445">
    <property type="entry name" value="(Trans)glycosidases"/>
    <property type="match status" value="1"/>
</dbReference>
<dbReference type="AlphaFoldDB" id="A0A9D2S8Y7"/>
<evidence type="ECO:0000313" key="2">
    <source>
        <dbReference type="Proteomes" id="UP000823877"/>
    </source>
</evidence>
<dbReference type="Gene3D" id="3.20.20.70">
    <property type="entry name" value="Aldolase class I"/>
    <property type="match status" value="1"/>
</dbReference>
<dbReference type="InterPro" id="IPR013785">
    <property type="entry name" value="Aldolase_TIM"/>
</dbReference>
<accession>A0A9D2S8Y7</accession>
<evidence type="ECO:0000313" key="1">
    <source>
        <dbReference type="EMBL" id="HJB74444.1"/>
    </source>
</evidence>
<protein>
    <submittedName>
        <fullName evidence="1">Alpha-galactosidase</fullName>
        <ecNumber evidence="1">3.2.1.22</ecNumber>
    </submittedName>
</protein>
<keyword evidence="1" id="KW-0326">Glycosidase</keyword>
<reference evidence="1" key="1">
    <citation type="journal article" date="2021" name="PeerJ">
        <title>Extensive microbial diversity within the chicken gut microbiome revealed by metagenomics and culture.</title>
        <authorList>
            <person name="Gilroy R."/>
            <person name="Ravi A."/>
            <person name="Getino M."/>
            <person name="Pursley I."/>
            <person name="Horton D.L."/>
            <person name="Alikhan N.F."/>
            <person name="Baker D."/>
            <person name="Gharbi K."/>
            <person name="Hall N."/>
            <person name="Watson M."/>
            <person name="Adriaenssens E.M."/>
            <person name="Foster-Nyarko E."/>
            <person name="Jarju S."/>
            <person name="Secka A."/>
            <person name="Antonio M."/>
            <person name="Oren A."/>
            <person name="Chaudhuri R.R."/>
            <person name="La Ragione R."/>
            <person name="Hildebrand F."/>
            <person name="Pallen M.J."/>
        </authorList>
    </citation>
    <scope>NUCLEOTIDE SEQUENCE</scope>
    <source>
        <strain evidence="1">CHK188-16595</strain>
    </source>
</reference>
<organism evidence="1 2">
    <name type="scientific">Candidatus Eubacterium faecale</name>
    <dbReference type="NCBI Taxonomy" id="2838568"/>
    <lineage>
        <taxon>Bacteria</taxon>
        <taxon>Bacillati</taxon>
        <taxon>Bacillota</taxon>
        <taxon>Clostridia</taxon>
        <taxon>Eubacteriales</taxon>
        <taxon>Eubacteriaceae</taxon>
        <taxon>Eubacterium</taxon>
    </lineage>
</organism>
<proteinExistence type="predicted"/>
<dbReference type="InterPro" id="IPR017853">
    <property type="entry name" value="GH"/>
</dbReference>
<keyword evidence="1" id="KW-0378">Hydrolase</keyword>
<sequence>MFKLKSKKLEREFNVTDGFLYASQIKNTYSGMDLIPDGSGSEFEIRFKDGDTLSSKSLAVSEAVERDGKLFFRFKEEMHTTVTMSYRIGSDGETLEKQIAIEQSEPKTIDYVMLENIGIVNSKTSYTTNGGATETDEFYSNLGQPFYIDSLFFGCVFPGTKNGVFHGRGEIVYFIGKSAERKIVCPTTVMGAAKSGMMVDLKKAFFEYIDRIAVKSPFRVQYNTWYDRMMDIDADNTQAAFYKVESKLSSNGVPPLDGYVIDDGWNNYKAGFWSFNQKRFPNGVLDLSYLTKCLGSSFGLWLGPRGGYNFNSKFAKRIERAGNGYYNAESDDICVCSKTYLNKLKDFLVQTTRENDIAYWKLDGFALKPCKNPKHDHITGGDHDMYYITELWRRWIKIFKALRETRSAQGKDLWINFTCYVNPSPWWLQYVNSIWLQNSKDIGFAENYPEGEQSQADAEMTYRDSVYYDFIVNRGLQFPMGNIYNHEPIYGREAHLDYTDAEFEKAFFWNACRGAALNELYISHSMMNDEKWRILARVLNWQRANHPILKHAMMLGGDPADNNVYCYAAWTQDGEGIIGLRNPTHEAAPLTLTLNKLMGCPESLKDVRRFNVLNKNGAESSDLYNYNDKINLTLAPFEVKIFQFGKTDKRYTGADEGNDFTIVFDYDGNDGVICQNDDILIRVDKGMITVHMGTLTLRSENSIRSSSHTVTVVREKNRMVKLYVDSSLDCSAYEERGKAVLSCELTSGAEGFKVIHSATPYNDIVEIGGILKKSRKRRRN</sequence>
<dbReference type="EC" id="3.2.1.22" evidence="1"/>
<name>A0A9D2S8Y7_9FIRM</name>
<dbReference type="EMBL" id="DWXN01000003">
    <property type="protein sequence ID" value="HJB74444.1"/>
    <property type="molecule type" value="Genomic_DNA"/>
</dbReference>
<dbReference type="Proteomes" id="UP000823877">
    <property type="component" value="Unassembled WGS sequence"/>
</dbReference>
<gene>
    <name evidence="1" type="ORF">IAA37_02070</name>
</gene>